<dbReference type="InterPro" id="IPR038765">
    <property type="entry name" value="Papain-like_cys_pep_sf"/>
</dbReference>
<evidence type="ECO:0000256" key="3">
    <source>
        <dbReference type="ARBA" id="ARBA00022801"/>
    </source>
</evidence>
<dbReference type="Proteomes" id="UP000087171">
    <property type="component" value="Chromosome Ca5"/>
</dbReference>
<feature type="region of interest" description="Disordered" evidence="4">
    <location>
        <begin position="807"/>
        <end position="826"/>
    </location>
</feature>
<keyword evidence="3" id="KW-0378">Hydrolase</keyword>
<feature type="compositionally biased region" description="Polar residues" evidence="4">
    <location>
        <begin position="129"/>
        <end position="148"/>
    </location>
</feature>
<dbReference type="PANTHER" id="PTHR47764:SF2">
    <property type="entry name" value="UBIQUITIN-LIKE PROTEASE FAMILY PROFILE DOMAIN-CONTAINING PROTEIN"/>
    <property type="match status" value="1"/>
</dbReference>
<dbReference type="InterPro" id="IPR003653">
    <property type="entry name" value="Peptidase_C48_C"/>
</dbReference>
<protein>
    <submittedName>
        <fullName evidence="7">LOW QUALITY PROTEIN: probable ubiquitin-like-specific protease 2B</fullName>
    </submittedName>
</protein>
<keyword evidence="2 7" id="KW-0645">Protease</keyword>
<feature type="compositionally biased region" description="Basic and acidic residues" evidence="4">
    <location>
        <begin position="81"/>
        <end position="97"/>
    </location>
</feature>
<dbReference type="PROSITE" id="PS50600">
    <property type="entry name" value="ULP_PROTEASE"/>
    <property type="match status" value="1"/>
</dbReference>
<evidence type="ECO:0000256" key="1">
    <source>
        <dbReference type="ARBA" id="ARBA00005234"/>
    </source>
</evidence>
<dbReference type="Gene3D" id="1.10.418.20">
    <property type="match status" value="1"/>
</dbReference>
<dbReference type="GO" id="GO:0008234">
    <property type="term" value="F:cysteine-type peptidase activity"/>
    <property type="evidence" value="ECO:0007669"/>
    <property type="project" value="InterPro"/>
</dbReference>
<proteinExistence type="inferred from homology"/>
<feature type="compositionally biased region" description="Basic and acidic residues" evidence="4">
    <location>
        <begin position="117"/>
        <end position="128"/>
    </location>
</feature>
<feature type="region of interest" description="Disordered" evidence="4">
    <location>
        <begin position="117"/>
        <end position="169"/>
    </location>
</feature>
<dbReference type="AlphaFoldDB" id="A0A3Q7YBA6"/>
<feature type="domain" description="Ubiquitin-like protease family profile" evidence="5">
    <location>
        <begin position="362"/>
        <end position="583"/>
    </location>
</feature>
<keyword evidence="6" id="KW-1185">Reference proteome</keyword>
<reference evidence="6" key="1">
    <citation type="journal article" date="2013" name="Nat. Biotechnol.">
        <title>Draft genome sequence of chickpea (Cicer arietinum) provides a resource for trait improvement.</title>
        <authorList>
            <person name="Varshney R.K."/>
            <person name="Song C."/>
            <person name="Saxena R.K."/>
            <person name="Azam S."/>
            <person name="Yu S."/>
            <person name="Sharpe A.G."/>
            <person name="Cannon S."/>
            <person name="Baek J."/>
            <person name="Rosen B.D."/>
            <person name="Tar'an B."/>
            <person name="Millan T."/>
            <person name="Zhang X."/>
            <person name="Ramsay L.D."/>
            <person name="Iwata A."/>
            <person name="Wang Y."/>
            <person name="Nelson W."/>
            <person name="Farmer A.D."/>
            <person name="Gaur P.M."/>
            <person name="Soderlund C."/>
            <person name="Penmetsa R.V."/>
            <person name="Xu C."/>
            <person name="Bharti A.K."/>
            <person name="He W."/>
            <person name="Winter P."/>
            <person name="Zhao S."/>
            <person name="Hane J.K."/>
            <person name="Carrasquilla-Garcia N."/>
            <person name="Condie J.A."/>
            <person name="Upadhyaya H.D."/>
            <person name="Luo M.C."/>
            <person name="Thudi M."/>
            <person name="Gowda C.L."/>
            <person name="Singh N.P."/>
            <person name="Lichtenzveig J."/>
            <person name="Gali K.K."/>
            <person name="Rubio J."/>
            <person name="Nadarajan N."/>
            <person name="Dolezel J."/>
            <person name="Bansal K.C."/>
            <person name="Xu X."/>
            <person name="Edwards D."/>
            <person name="Zhang G."/>
            <person name="Kahl G."/>
            <person name="Gil J."/>
            <person name="Singh K.B."/>
            <person name="Datta S.K."/>
            <person name="Jackson S.A."/>
            <person name="Wang J."/>
            <person name="Cook D.R."/>
        </authorList>
    </citation>
    <scope>NUCLEOTIDE SEQUENCE [LARGE SCALE GENOMIC DNA]</scope>
    <source>
        <strain evidence="6">cv. CDC Frontier</strain>
    </source>
</reference>
<evidence type="ECO:0000256" key="2">
    <source>
        <dbReference type="ARBA" id="ARBA00022670"/>
    </source>
</evidence>
<dbReference type="Pfam" id="PF25352">
    <property type="entry name" value="PH_ULP"/>
    <property type="match status" value="1"/>
</dbReference>
<dbReference type="PANTHER" id="PTHR47764">
    <property type="entry name" value="UBIQUITIN-LIKE-SPECIFIC PROTEASE 2B-RELATED"/>
    <property type="match status" value="1"/>
</dbReference>
<dbReference type="KEGG" id="cam:101509089"/>
<dbReference type="InterPro" id="IPR057375">
    <property type="entry name" value="ULP2A/B_PH"/>
</dbReference>
<dbReference type="GeneID" id="101509089"/>
<dbReference type="GO" id="GO:0006508">
    <property type="term" value="P:proteolysis"/>
    <property type="evidence" value="ECO:0007669"/>
    <property type="project" value="UniProtKB-KW"/>
</dbReference>
<feature type="region of interest" description="Disordered" evidence="4">
    <location>
        <begin position="78"/>
        <end position="102"/>
    </location>
</feature>
<evidence type="ECO:0000313" key="6">
    <source>
        <dbReference type="Proteomes" id="UP000087171"/>
    </source>
</evidence>
<sequence length="936" mass="105313">MNESSRRDLQVFDFNEEDETNTDKYISNKFNKIPNHDSLAHDVQINEVGVKNVASIPCGDVDVVGGILNLETDCSNPSFKTMEDTFDSKEKNSELGADRQSNSISLENHCRYKINVDYDDQSEKRDTSGDASTLETSQIGPSGSPSSKESVDLSSEDDDCMNYESVPTSAASDNAENDIFHLSLNGFGLDGAHNSDTDDTNTEVVLRPDYLIYQDNYYMGPMLTFSHHCIKINVSTACRKQGAFDLEWTLDDLIDIKCQFFQSSGTVIIKINVISRNANQLDDVSDTSGIEELEIAVVDFNWSLRHEQITSLNVKYLAIWNIFPNLNVEENETKSGGSRGYFPNFEEPFDEVIYPEGDPDAVSVSKRDFDLLQPDTFINDTIIDFYIQYLKNQIQEEEKPRFHFFNSFFFRKLADLDKNPSSASDGKAAFLRVRKWTRKVNLFEKDYIFIPVNFNLHWSLIVICHPGEVVKFNGKVSVCDIYYGTISSKVYVMNYIHISDKELDNSLKVPCILHMDSIKGSHSGLKNLVQSYLWEEWKERHKDALEEDLSALFSNFRFLPLALPQQENSYDCGLFLLHYLELFLAEAPLTFNPFKLTKLSNFLNVNWFLPAEAYLKRTLIQKLIFELVENHGSHAISSSDCSDDHRYIENNENGTGIEHPEVHRLFKTSRAGQGIEITLLSGSSLDPQSLNNSGMVLKDLFDPGAASGNNLAQCQSLDHRSSDYHFNSSIFTMEENSDLGEQFMYLATDTNFPQVAGVTPQACSLPFLPKDCRNGTNHRPEISLQEAELSPSSASDDTEDILVTENCPHNGNEPAASNEAEQGEKNCSPMENTEQFIDNSSSACNNLSIPSVVGISQDSIMECDGYKNGDIHSNCQETPTETLHRVSDAVDEEDACDDCQMIDGMAPNICEEQAAKRRRLMPLQCISEGNETESNM</sequence>
<comment type="similarity">
    <text evidence="1">Belongs to the peptidase C48 family.</text>
</comment>
<evidence type="ECO:0000256" key="4">
    <source>
        <dbReference type="SAM" id="MobiDB-lite"/>
    </source>
</evidence>
<evidence type="ECO:0000313" key="7">
    <source>
        <dbReference type="RefSeq" id="XP_027190397.1"/>
    </source>
</evidence>
<dbReference type="STRING" id="3827.A0A3Q7YBA6"/>
<dbReference type="SUPFAM" id="SSF54001">
    <property type="entry name" value="Cysteine proteinases"/>
    <property type="match status" value="1"/>
</dbReference>
<dbReference type="Pfam" id="PF02902">
    <property type="entry name" value="Peptidase_C48"/>
    <property type="match status" value="1"/>
</dbReference>
<dbReference type="Gene3D" id="3.30.310.130">
    <property type="entry name" value="Ubiquitin-related"/>
    <property type="match status" value="1"/>
</dbReference>
<dbReference type="OrthoDB" id="442460at2759"/>
<gene>
    <name evidence="7" type="primary">LOC101509089</name>
</gene>
<reference evidence="7" key="2">
    <citation type="submission" date="2025-08" db="UniProtKB">
        <authorList>
            <consortium name="RefSeq"/>
        </authorList>
    </citation>
    <scope>IDENTIFICATION</scope>
    <source>
        <tissue evidence="7">Etiolated seedlings</tissue>
    </source>
</reference>
<dbReference type="RefSeq" id="XP_027190397.1">
    <property type="nucleotide sequence ID" value="XM_027334596.1"/>
</dbReference>
<name>A0A3Q7YBA6_CICAR</name>
<evidence type="ECO:0000259" key="5">
    <source>
        <dbReference type="PROSITE" id="PS50600"/>
    </source>
</evidence>
<organism evidence="6 7">
    <name type="scientific">Cicer arietinum</name>
    <name type="common">Chickpea</name>
    <name type="synonym">Garbanzo</name>
    <dbReference type="NCBI Taxonomy" id="3827"/>
    <lineage>
        <taxon>Eukaryota</taxon>
        <taxon>Viridiplantae</taxon>
        <taxon>Streptophyta</taxon>
        <taxon>Embryophyta</taxon>
        <taxon>Tracheophyta</taxon>
        <taxon>Spermatophyta</taxon>
        <taxon>Magnoliopsida</taxon>
        <taxon>eudicotyledons</taxon>
        <taxon>Gunneridae</taxon>
        <taxon>Pentapetalae</taxon>
        <taxon>rosids</taxon>
        <taxon>fabids</taxon>
        <taxon>Fabales</taxon>
        <taxon>Fabaceae</taxon>
        <taxon>Papilionoideae</taxon>
        <taxon>50 kb inversion clade</taxon>
        <taxon>NPAAA clade</taxon>
        <taxon>Hologalegina</taxon>
        <taxon>IRL clade</taxon>
        <taxon>Cicereae</taxon>
        <taxon>Cicer</taxon>
    </lineage>
</organism>
<accession>A0A3Q7YBA6</accession>